<dbReference type="EMBL" id="VITV01000003">
    <property type="protein sequence ID" value="TWB77194.1"/>
    <property type="molecule type" value="Genomic_DNA"/>
</dbReference>
<evidence type="ECO:0000313" key="1">
    <source>
        <dbReference type="EMBL" id="TWB77194.1"/>
    </source>
</evidence>
<protein>
    <submittedName>
        <fullName evidence="1">Uncharacterized protein</fullName>
    </submittedName>
</protein>
<reference evidence="1 2" key="1">
    <citation type="submission" date="2019-06" db="EMBL/GenBank/DDBJ databases">
        <title>Genomic Encyclopedia of Type Strains, Phase IV (KMG-V): Genome sequencing to study the core and pangenomes of soil and plant-associated prokaryotes.</title>
        <authorList>
            <person name="Whitman W."/>
        </authorList>
    </citation>
    <scope>NUCLEOTIDE SEQUENCE [LARGE SCALE GENOMIC DNA]</scope>
    <source>
        <strain evidence="1 2">BR 12005</strain>
    </source>
</reference>
<accession>A0A560K5U2</accession>
<gene>
    <name evidence="1" type="ORF">FBZ87_1036</name>
</gene>
<sequence length="121" mass="13867">MSFIAAHPQPATDRFPALVDDVRAEFGDEGLVANVERFIAAEEPDFIWEGRIQEHYFGEWLAEDEHEESRHCILVLSHFRGQFIVASVVVDGDERPYFATMQRPYADRRAAEAAFQAMVPR</sequence>
<dbReference type="AlphaFoldDB" id="A0A560K5U2"/>
<dbReference type="RefSeq" id="WP_145609831.1">
    <property type="nucleotide sequence ID" value="NZ_VITV01000003.1"/>
</dbReference>
<name>A0A560K5U2_9PROT</name>
<evidence type="ECO:0000313" key="2">
    <source>
        <dbReference type="Proteomes" id="UP000320516"/>
    </source>
</evidence>
<organism evidence="1 2">
    <name type="scientific">Nitrospirillum amazonense</name>
    <dbReference type="NCBI Taxonomy" id="28077"/>
    <lineage>
        <taxon>Bacteria</taxon>
        <taxon>Pseudomonadati</taxon>
        <taxon>Pseudomonadota</taxon>
        <taxon>Alphaproteobacteria</taxon>
        <taxon>Rhodospirillales</taxon>
        <taxon>Azospirillaceae</taxon>
        <taxon>Nitrospirillum</taxon>
    </lineage>
</organism>
<proteinExistence type="predicted"/>
<dbReference type="Proteomes" id="UP000320516">
    <property type="component" value="Unassembled WGS sequence"/>
</dbReference>
<comment type="caution">
    <text evidence="1">The sequence shown here is derived from an EMBL/GenBank/DDBJ whole genome shotgun (WGS) entry which is preliminary data.</text>
</comment>